<sequence>MNIEQAKCIPLSSILEKINCYPVKYSDKDAWYLSPRRIEKTASFQVCYKTNRWHDWGDGVHGDGIDLVRFHLNQSGVNDTVADALRWLGNMIGASTHIAFVPYDVAGSTETDKTLVLKSVTAIKHQALVQYLEKRGIDVALAKRHLKQVYVSNKKTGKCFYALGLRNEENGYEIRNPYFKGCVRKKYITFVRGTKPKSNDIHLFEGMMDYLTYISIKKTHEHDVIILNSLACLNYATAYIKGYGYRMAATWFDNDLSGQKATEAMAAFFKTEEDLTHKPMNKTYSGHEDFNAWHMHNLNLVV</sequence>
<dbReference type="EMBL" id="CM001403">
    <property type="protein sequence ID" value="EHQ29810.1"/>
    <property type="molecule type" value="Genomic_DNA"/>
</dbReference>
<dbReference type="GO" id="GO:0006260">
    <property type="term" value="P:DNA replication"/>
    <property type="evidence" value="ECO:0007669"/>
    <property type="project" value="InterPro"/>
</dbReference>
<dbReference type="Gene3D" id="3.90.580.10">
    <property type="entry name" value="Zinc finger, CHC2-type domain"/>
    <property type="match status" value="1"/>
</dbReference>
<dbReference type="HOGENOM" id="CLU_070537_1_0_10"/>
<dbReference type="STRING" id="714943.Mucpa_5742"/>
<dbReference type="Gene3D" id="3.40.1360.10">
    <property type="match status" value="1"/>
</dbReference>
<name>H1Y5N4_9SPHI</name>
<dbReference type="RefSeq" id="WP_008511213.1">
    <property type="nucleotide sequence ID" value="NZ_CM001403.1"/>
</dbReference>
<reference evidence="1" key="1">
    <citation type="submission" date="2011-09" db="EMBL/GenBank/DDBJ databases">
        <title>The permanent draft genome of Mucilaginibacter paludis DSM 18603.</title>
        <authorList>
            <consortium name="US DOE Joint Genome Institute (JGI-PGF)"/>
            <person name="Lucas S."/>
            <person name="Han J."/>
            <person name="Lapidus A."/>
            <person name="Bruce D."/>
            <person name="Goodwin L."/>
            <person name="Pitluck S."/>
            <person name="Peters L."/>
            <person name="Kyrpides N."/>
            <person name="Mavromatis K."/>
            <person name="Ivanova N."/>
            <person name="Mikhailova N."/>
            <person name="Held B."/>
            <person name="Detter J.C."/>
            <person name="Tapia R."/>
            <person name="Han C."/>
            <person name="Land M."/>
            <person name="Hauser L."/>
            <person name="Markowitz V."/>
            <person name="Cheng J.-F."/>
            <person name="Hugenholtz P."/>
            <person name="Woyke T."/>
            <person name="Wu D."/>
            <person name="Tindall B."/>
            <person name="Brambilla E."/>
            <person name="Klenk H.-P."/>
            <person name="Eisen J.A."/>
        </authorList>
    </citation>
    <scope>NUCLEOTIDE SEQUENCE [LARGE SCALE GENOMIC DNA]</scope>
    <source>
        <strain evidence="1">DSM 18603</strain>
    </source>
</reference>
<protein>
    <recommendedName>
        <fullName evidence="3">DNA primase</fullName>
    </recommendedName>
</protein>
<evidence type="ECO:0000313" key="2">
    <source>
        <dbReference type="Proteomes" id="UP000002774"/>
    </source>
</evidence>
<dbReference type="eggNOG" id="COG0358">
    <property type="taxonomic scope" value="Bacteria"/>
</dbReference>
<dbReference type="Proteomes" id="UP000002774">
    <property type="component" value="Chromosome"/>
</dbReference>
<dbReference type="GO" id="GO:0008270">
    <property type="term" value="F:zinc ion binding"/>
    <property type="evidence" value="ECO:0007669"/>
    <property type="project" value="InterPro"/>
</dbReference>
<dbReference type="AlphaFoldDB" id="H1Y5N4"/>
<organism evidence="1 2">
    <name type="scientific">Mucilaginibacter paludis DSM 18603</name>
    <dbReference type="NCBI Taxonomy" id="714943"/>
    <lineage>
        <taxon>Bacteria</taxon>
        <taxon>Pseudomonadati</taxon>
        <taxon>Bacteroidota</taxon>
        <taxon>Sphingobacteriia</taxon>
        <taxon>Sphingobacteriales</taxon>
        <taxon>Sphingobacteriaceae</taxon>
        <taxon>Mucilaginibacter</taxon>
    </lineage>
</organism>
<dbReference type="Pfam" id="PF13155">
    <property type="entry name" value="Toprim_2"/>
    <property type="match status" value="1"/>
</dbReference>
<keyword evidence="2" id="KW-1185">Reference proteome</keyword>
<accession>H1Y5N4</accession>
<dbReference type="SUPFAM" id="SSF57783">
    <property type="entry name" value="Zinc beta-ribbon"/>
    <property type="match status" value="1"/>
</dbReference>
<dbReference type="GO" id="GO:0003677">
    <property type="term" value="F:DNA binding"/>
    <property type="evidence" value="ECO:0007669"/>
    <property type="project" value="InterPro"/>
</dbReference>
<dbReference type="OrthoDB" id="8536512at2"/>
<proteinExistence type="predicted"/>
<gene>
    <name evidence="1" type="ORF">Mucpa_5742</name>
</gene>
<evidence type="ECO:0008006" key="3">
    <source>
        <dbReference type="Google" id="ProtNLM"/>
    </source>
</evidence>
<dbReference type="InterPro" id="IPR036977">
    <property type="entry name" value="DNA_primase_Znf_CHC2"/>
</dbReference>
<evidence type="ECO:0000313" key="1">
    <source>
        <dbReference type="EMBL" id="EHQ29810.1"/>
    </source>
</evidence>